<dbReference type="InterPro" id="IPR001841">
    <property type="entry name" value="Znf_RING"/>
</dbReference>
<proteinExistence type="predicted"/>
<feature type="compositionally biased region" description="Polar residues" evidence="4">
    <location>
        <begin position="123"/>
        <end position="148"/>
    </location>
</feature>
<evidence type="ECO:0000259" key="5">
    <source>
        <dbReference type="Pfam" id="PF13639"/>
    </source>
</evidence>
<evidence type="ECO:0000313" key="6">
    <source>
        <dbReference type="EMBL" id="KAF8706377.1"/>
    </source>
</evidence>
<protein>
    <recommendedName>
        <fullName evidence="5">RING-type domain-containing protein</fullName>
    </recommendedName>
</protein>
<evidence type="ECO:0000256" key="1">
    <source>
        <dbReference type="ARBA" id="ARBA00022723"/>
    </source>
</evidence>
<dbReference type="InterPro" id="IPR013083">
    <property type="entry name" value="Znf_RING/FYVE/PHD"/>
</dbReference>
<dbReference type="AlphaFoldDB" id="A0A835ERX2"/>
<dbReference type="Pfam" id="PF13639">
    <property type="entry name" value="zf-RING_2"/>
    <property type="match status" value="1"/>
</dbReference>
<dbReference type="Proteomes" id="UP000636709">
    <property type="component" value="Unassembled WGS sequence"/>
</dbReference>
<evidence type="ECO:0000256" key="3">
    <source>
        <dbReference type="ARBA" id="ARBA00022833"/>
    </source>
</evidence>
<dbReference type="EMBL" id="JACEFO010001767">
    <property type="protein sequence ID" value="KAF8706377.1"/>
    <property type="molecule type" value="Genomic_DNA"/>
</dbReference>
<dbReference type="Gene3D" id="3.30.40.10">
    <property type="entry name" value="Zinc/RING finger domain, C3HC4 (zinc finger)"/>
    <property type="match status" value="1"/>
</dbReference>
<dbReference type="PANTHER" id="PTHR15710">
    <property type="entry name" value="E3 UBIQUITIN-PROTEIN LIGASE PRAJA"/>
    <property type="match status" value="1"/>
</dbReference>
<feature type="domain" description="RING-type" evidence="5">
    <location>
        <begin position="59"/>
        <end position="99"/>
    </location>
</feature>
<dbReference type="PANTHER" id="PTHR15710:SF230">
    <property type="entry name" value="OS08G0464400 PROTEIN"/>
    <property type="match status" value="1"/>
</dbReference>
<reference evidence="6" key="1">
    <citation type="submission" date="2020-07" db="EMBL/GenBank/DDBJ databases">
        <title>Genome sequence and genetic diversity analysis of an under-domesticated orphan crop, white fonio (Digitaria exilis).</title>
        <authorList>
            <person name="Bennetzen J.L."/>
            <person name="Chen S."/>
            <person name="Ma X."/>
            <person name="Wang X."/>
            <person name="Yssel A.E.J."/>
            <person name="Chaluvadi S.R."/>
            <person name="Johnson M."/>
            <person name="Gangashetty P."/>
            <person name="Hamidou F."/>
            <person name="Sanogo M.D."/>
            <person name="Zwaenepoel A."/>
            <person name="Wallace J."/>
            <person name="Van De Peer Y."/>
            <person name="Van Deynze A."/>
        </authorList>
    </citation>
    <scope>NUCLEOTIDE SEQUENCE</scope>
    <source>
        <tissue evidence="6">Leaves</tissue>
    </source>
</reference>
<dbReference type="GO" id="GO:0016567">
    <property type="term" value="P:protein ubiquitination"/>
    <property type="evidence" value="ECO:0007669"/>
    <property type="project" value="TreeGrafter"/>
</dbReference>
<feature type="region of interest" description="Disordered" evidence="4">
    <location>
        <begin position="100"/>
        <end position="148"/>
    </location>
</feature>
<name>A0A835ERX2_9POAL</name>
<evidence type="ECO:0000256" key="2">
    <source>
        <dbReference type="ARBA" id="ARBA00022771"/>
    </source>
</evidence>
<keyword evidence="7" id="KW-1185">Reference proteome</keyword>
<keyword evidence="3" id="KW-0862">Zinc</keyword>
<dbReference type="GO" id="GO:0008270">
    <property type="term" value="F:zinc ion binding"/>
    <property type="evidence" value="ECO:0007669"/>
    <property type="project" value="UniProtKB-KW"/>
</dbReference>
<comment type="caution">
    <text evidence="6">The sequence shown here is derived from an EMBL/GenBank/DDBJ whole genome shotgun (WGS) entry which is preliminary data.</text>
</comment>
<sequence length="148" mass="15391">MDELVLATPHLQIYGGMLPAPAVLVPWLGIGGGGTTAPAPAASIYAVPTVEVSEPGEVCAICKEDLPMAAAARRLPWGHPYHSCIVPWLELHNSCPVCRSRLPSNPTTEQSSEEQDTLPPTAASDQLPSQAAATASEQGEATTVVLSV</sequence>
<gene>
    <name evidence="6" type="ORF">HU200_030641</name>
</gene>
<dbReference type="SUPFAM" id="SSF57850">
    <property type="entry name" value="RING/U-box"/>
    <property type="match status" value="1"/>
</dbReference>
<dbReference type="OrthoDB" id="8062037at2759"/>
<dbReference type="GO" id="GO:0005737">
    <property type="term" value="C:cytoplasm"/>
    <property type="evidence" value="ECO:0007669"/>
    <property type="project" value="TreeGrafter"/>
</dbReference>
<keyword evidence="2" id="KW-0863">Zinc-finger</keyword>
<keyword evidence="1" id="KW-0479">Metal-binding</keyword>
<evidence type="ECO:0000313" key="7">
    <source>
        <dbReference type="Proteomes" id="UP000636709"/>
    </source>
</evidence>
<accession>A0A835ERX2</accession>
<organism evidence="6 7">
    <name type="scientific">Digitaria exilis</name>
    <dbReference type="NCBI Taxonomy" id="1010633"/>
    <lineage>
        <taxon>Eukaryota</taxon>
        <taxon>Viridiplantae</taxon>
        <taxon>Streptophyta</taxon>
        <taxon>Embryophyta</taxon>
        <taxon>Tracheophyta</taxon>
        <taxon>Spermatophyta</taxon>
        <taxon>Magnoliopsida</taxon>
        <taxon>Liliopsida</taxon>
        <taxon>Poales</taxon>
        <taxon>Poaceae</taxon>
        <taxon>PACMAD clade</taxon>
        <taxon>Panicoideae</taxon>
        <taxon>Panicodae</taxon>
        <taxon>Paniceae</taxon>
        <taxon>Anthephorinae</taxon>
        <taxon>Digitaria</taxon>
    </lineage>
</organism>
<evidence type="ECO:0000256" key="4">
    <source>
        <dbReference type="SAM" id="MobiDB-lite"/>
    </source>
</evidence>
<dbReference type="GO" id="GO:0061630">
    <property type="term" value="F:ubiquitin protein ligase activity"/>
    <property type="evidence" value="ECO:0007669"/>
    <property type="project" value="TreeGrafter"/>
</dbReference>